<feature type="binding site" evidence="5">
    <location>
        <position position="101"/>
    </location>
    <ligand>
        <name>a divalent metal cation</name>
        <dbReference type="ChEBI" id="CHEBI:60240"/>
        <label>1</label>
    </ligand>
</feature>
<evidence type="ECO:0000256" key="1">
    <source>
        <dbReference type="ARBA" id="ARBA00006964"/>
    </source>
</evidence>
<dbReference type="Gene3D" id="3.40.1390.30">
    <property type="entry name" value="NIF3 (NGG1p interacting factor 3)-like"/>
    <property type="match status" value="2"/>
</dbReference>
<gene>
    <name evidence="6" type="ORF">SAMN05660197_0063</name>
</gene>
<dbReference type="EMBL" id="FWWZ01000001">
    <property type="protein sequence ID" value="SMC08316.1"/>
    <property type="molecule type" value="Genomic_DNA"/>
</dbReference>
<comment type="similarity">
    <text evidence="1">Belongs to the GTP cyclohydrolase I type 2/NIF3 family.</text>
</comment>
<feature type="binding site" evidence="5">
    <location>
        <position position="205"/>
    </location>
    <ligand>
        <name>a divalent metal cation</name>
        <dbReference type="ChEBI" id="CHEBI:60240"/>
        <label>1</label>
    </ligand>
</feature>
<dbReference type="PANTHER" id="PTHR13799:SF14">
    <property type="entry name" value="GTP CYCLOHYDROLASE 1 TYPE 2 HOMOLOG"/>
    <property type="match status" value="1"/>
</dbReference>
<dbReference type="GO" id="GO:0005737">
    <property type="term" value="C:cytoplasm"/>
    <property type="evidence" value="ECO:0007669"/>
    <property type="project" value="TreeGrafter"/>
</dbReference>
<feature type="binding site" evidence="5">
    <location>
        <position position="62"/>
    </location>
    <ligand>
        <name>a divalent metal cation</name>
        <dbReference type="ChEBI" id="CHEBI:60240"/>
        <label>1</label>
    </ligand>
</feature>
<proteinExistence type="inferred from homology"/>
<dbReference type="RefSeq" id="WP_084274603.1">
    <property type="nucleotide sequence ID" value="NZ_AP026671.1"/>
</dbReference>
<dbReference type="InterPro" id="IPR002678">
    <property type="entry name" value="DUF34/NIF3"/>
</dbReference>
<dbReference type="STRING" id="1069081.SAMN05660197_0063"/>
<dbReference type="NCBIfam" id="TIGR00486">
    <property type="entry name" value="YbgI_SA1388"/>
    <property type="match status" value="1"/>
</dbReference>
<comment type="subunit">
    <text evidence="2">Homohexamer.</text>
</comment>
<organism evidence="6 7">
    <name type="scientific">Nitratiruptor tergarcus DSM 16512</name>
    <dbReference type="NCBI Taxonomy" id="1069081"/>
    <lineage>
        <taxon>Bacteria</taxon>
        <taxon>Pseudomonadati</taxon>
        <taxon>Campylobacterota</taxon>
        <taxon>Epsilonproteobacteria</taxon>
        <taxon>Nautiliales</taxon>
        <taxon>Nitratiruptoraceae</taxon>
        <taxon>Nitratiruptor</taxon>
    </lineage>
</organism>
<dbReference type="PANTHER" id="PTHR13799">
    <property type="entry name" value="NGG1 INTERACTING FACTOR 3"/>
    <property type="match status" value="1"/>
</dbReference>
<dbReference type="FunFam" id="3.40.1390.30:FF:000001">
    <property type="entry name" value="GTP cyclohydrolase 1 type 2"/>
    <property type="match status" value="1"/>
</dbReference>
<feature type="binding site" evidence="5">
    <location>
        <position position="209"/>
    </location>
    <ligand>
        <name>a divalent metal cation</name>
        <dbReference type="ChEBI" id="CHEBI:60240"/>
        <label>1</label>
    </ligand>
</feature>
<evidence type="ECO:0000313" key="6">
    <source>
        <dbReference type="EMBL" id="SMC08316.1"/>
    </source>
</evidence>
<feature type="binding site" evidence="5">
    <location>
        <position position="63"/>
    </location>
    <ligand>
        <name>a divalent metal cation</name>
        <dbReference type="ChEBI" id="CHEBI:60240"/>
        <label>1</label>
    </ligand>
</feature>
<dbReference type="Pfam" id="PF01784">
    <property type="entry name" value="DUF34_NIF3"/>
    <property type="match status" value="1"/>
</dbReference>
<evidence type="ECO:0000256" key="4">
    <source>
        <dbReference type="ARBA" id="ARBA00022723"/>
    </source>
</evidence>
<reference evidence="7" key="1">
    <citation type="submission" date="2017-04" db="EMBL/GenBank/DDBJ databases">
        <authorList>
            <person name="Varghese N."/>
            <person name="Submissions S."/>
        </authorList>
    </citation>
    <scope>NUCLEOTIDE SEQUENCE [LARGE SCALE GENOMIC DNA]</scope>
    <source>
        <strain evidence="7">DSM 16512</strain>
    </source>
</reference>
<dbReference type="InterPro" id="IPR036069">
    <property type="entry name" value="DUF34/NIF3_sf"/>
</dbReference>
<evidence type="ECO:0000313" key="7">
    <source>
        <dbReference type="Proteomes" id="UP000192602"/>
    </source>
</evidence>
<keyword evidence="4 5" id="KW-0479">Metal-binding</keyword>
<evidence type="ECO:0000256" key="2">
    <source>
        <dbReference type="ARBA" id="ARBA00011643"/>
    </source>
</evidence>
<keyword evidence="7" id="KW-1185">Reference proteome</keyword>
<protein>
    <recommendedName>
        <fullName evidence="3">GTP cyclohydrolase 1 type 2 homolog</fullName>
    </recommendedName>
</protein>
<sequence>MKLKDILKILDEISPFELQEKWDNSGLQVGNLEKKIKDIYLCIDVDEGLVESLPEGSLIITHHPLIFGKLTSLEYSSYPAKLLVKMIKKDIAHIAMHTNFDKTHLNSYVAQKVLGVEPECEDFICYFDKECTFDDALKWVSKKFHLTCPRYVQASERVSRIALTTGSGGSLIDFVKADLFLTGDLKYHDAMKAQEIGLSVIDIGHFESECYFGEALQEQLKKRAIKAIIASIKKPLKVWNETIY</sequence>
<accession>A0A1W1WPZ8</accession>
<dbReference type="AlphaFoldDB" id="A0A1W1WPZ8"/>
<evidence type="ECO:0000256" key="5">
    <source>
        <dbReference type="PIRSR" id="PIRSR602678-1"/>
    </source>
</evidence>
<dbReference type="SUPFAM" id="SSF102705">
    <property type="entry name" value="NIF3 (NGG1p interacting factor 3)-like"/>
    <property type="match status" value="1"/>
</dbReference>
<dbReference type="OrthoDB" id="9792792at2"/>
<dbReference type="Proteomes" id="UP000192602">
    <property type="component" value="Unassembled WGS sequence"/>
</dbReference>
<name>A0A1W1WPZ8_9BACT</name>
<dbReference type="GO" id="GO:0046872">
    <property type="term" value="F:metal ion binding"/>
    <property type="evidence" value="ECO:0007669"/>
    <property type="project" value="UniProtKB-KW"/>
</dbReference>
<evidence type="ECO:0000256" key="3">
    <source>
        <dbReference type="ARBA" id="ARBA00022112"/>
    </source>
</evidence>